<evidence type="ECO:0000256" key="1">
    <source>
        <dbReference type="SAM" id="MobiDB-lite"/>
    </source>
</evidence>
<evidence type="ECO:0000313" key="2">
    <source>
        <dbReference type="EMBL" id="KAK0304137.1"/>
    </source>
</evidence>
<dbReference type="Proteomes" id="UP001168146">
    <property type="component" value="Unassembled WGS sequence"/>
</dbReference>
<accession>A0AAN6J4J2</accession>
<protein>
    <submittedName>
        <fullName evidence="2">Uncharacterized protein</fullName>
    </submittedName>
</protein>
<reference evidence="2" key="1">
    <citation type="submission" date="2021-12" db="EMBL/GenBank/DDBJ databases">
        <title>Black yeast isolated from Biological Soil Crust.</title>
        <authorList>
            <person name="Kurbessoian T."/>
        </authorList>
    </citation>
    <scope>NUCLEOTIDE SEQUENCE</scope>
    <source>
        <strain evidence="2">CCFEE 5208</strain>
    </source>
</reference>
<gene>
    <name evidence="2" type="ORF">LTR82_017312</name>
</gene>
<comment type="caution">
    <text evidence="2">The sequence shown here is derived from an EMBL/GenBank/DDBJ whole genome shotgun (WGS) entry which is preliminary data.</text>
</comment>
<sequence length="253" mass="28258">MSHQETFRARLTGVSDERGMDDATQTTSLSHGNASHHDWTTRTANAMPFPEPVDGVNPTELTASSADGNYSSDDMSFFPNGVFYDGRPSYAVQASNAAAGFYSTPMGSQQSFASRQSQKTSLQRYILEQMQTETEIADIRQSALDTFKGELEEEKILDTLARLAHENGKWSWVDDEALARSLRFVEGELWDNVRQKMLKDGCRSWPSNVLIRKYEILLARHDNGNGPPAESWNGADPQARNRGTDQPGEQMML</sequence>
<feature type="region of interest" description="Disordered" evidence="1">
    <location>
        <begin position="225"/>
        <end position="253"/>
    </location>
</feature>
<feature type="region of interest" description="Disordered" evidence="1">
    <location>
        <begin position="1"/>
        <end position="38"/>
    </location>
</feature>
<dbReference type="AlphaFoldDB" id="A0AAN6J4J2"/>
<evidence type="ECO:0000313" key="3">
    <source>
        <dbReference type="Proteomes" id="UP001168146"/>
    </source>
</evidence>
<dbReference type="EMBL" id="JASUXU010000134">
    <property type="protein sequence ID" value="KAK0304137.1"/>
    <property type="molecule type" value="Genomic_DNA"/>
</dbReference>
<feature type="compositionally biased region" description="Polar residues" evidence="1">
    <location>
        <begin position="23"/>
        <end position="33"/>
    </location>
</feature>
<organism evidence="2 3">
    <name type="scientific">Friedmanniomyces endolithicus</name>
    <dbReference type="NCBI Taxonomy" id="329885"/>
    <lineage>
        <taxon>Eukaryota</taxon>
        <taxon>Fungi</taxon>
        <taxon>Dikarya</taxon>
        <taxon>Ascomycota</taxon>
        <taxon>Pezizomycotina</taxon>
        <taxon>Dothideomycetes</taxon>
        <taxon>Dothideomycetidae</taxon>
        <taxon>Mycosphaerellales</taxon>
        <taxon>Teratosphaeriaceae</taxon>
        <taxon>Friedmanniomyces</taxon>
    </lineage>
</organism>
<proteinExistence type="predicted"/>
<name>A0AAN6J4J2_9PEZI</name>